<keyword evidence="1" id="KW-0677">Repeat</keyword>
<dbReference type="InterPro" id="IPR029013">
    <property type="entry name" value="HP0062-like_sf"/>
</dbReference>
<dbReference type="Proteomes" id="UP000278673">
    <property type="component" value="Unassembled WGS sequence"/>
</dbReference>
<feature type="coiled-coil region" evidence="2">
    <location>
        <begin position="157"/>
        <end position="191"/>
    </location>
</feature>
<name>A0A3M2LUY9_9ACTN</name>
<dbReference type="InterPro" id="IPR056823">
    <property type="entry name" value="TEN-like_YD-shell"/>
</dbReference>
<evidence type="ECO:0000256" key="3">
    <source>
        <dbReference type="SAM" id="MobiDB-lite"/>
    </source>
</evidence>
<keyword evidence="9" id="KW-1185">Reference proteome</keyword>
<keyword evidence="2" id="KW-0175">Coiled coil</keyword>
<dbReference type="Pfam" id="PF21725">
    <property type="entry name" value="T7SS_signal"/>
    <property type="match status" value="1"/>
</dbReference>
<dbReference type="InterPro" id="IPR022385">
    <property type="entry name" value="Rhs_assc_core"/>
</dbReference>
<gene>
    <name evidence="8" type="ORF">EBN88_11320</name>
</gene>
<dbReference type="Pfam" id="PF25023">
    <property type="entry name" value="TEN_YD-shell"/>
    <property type="match status" value="2"/>
</dbReference>
<proteinExistence type="predicted"/>
<evidence type="ECO:0008006" key="10">
    <source>
        <dbReference type="Google" id="ProtNLM"/>
    </source>
</evidence>
<evidence type="ECO:0000259" key="6">
    <source>
        <dbReference type="Pfam" id="PF21725"/>
    </source>
</evidence>
<evidence type="ECO:0000256" key="1">
    <source>
        <dbReference type="ARBA" id="ARBA00022737"/>
    </source>
</evidence>
<dbReference type="Pfam" id="PF05593">
    <property type="entry name" value="RHS_repeat"/>
    <property type="match status" value="3"/>
</dbReference>
<dbReference type="EMBL" id="RFFJ01000047">
    <property type="protein sequence ID" value="RMI41319.1"/>
    <property type="molecule type" value="Genomic_DNA"/>
</dbReference>
<dbReference type="InterPro" id="IPR006530">
    <property type="entry name" value="YD"/>
</dbReference>
<protein>
    <recommendedName>
        <fullName evidence="10">Rhs protein</fullName>
    </recommendedName>
</protein>
<feature type="domain" description="Putative T7SS secretion signal" evidence="6">
    <location>
        <begin position="10"/>
        <end position="181"/>
    </location>
</feature>
<sequence>MDMDRDPTPGDPDEVRELADDLQEFADDVGEALGKIRGLASERAVLDWAGLSADAFRSEFEGVPDNLTKLEDSYSLCAQALHAYWPKLQTAQGMADRALDRAISAQADLASAQAALGDAQDWVGRAGEEAERLQREGERDNVEPPDENDVRAAARDQQAAEAAAGAAQSRVNDAEERLAAARQLALDAQEMREEAARVCAQGVEEASDAGIQNRKWWQKAIKWVTDNWDTIVAVCKVIVAVLGIVVMIIGGPLAWVVLAAALVVLADTLIKYARGEAGLLDVAFAALDCIPGMKGLTTLGGLARGMRGLATTGLRGLRQGALGLGQSLRRLGRRGGDLVCRTDPIDMATGEVVMEATDVELPGVLPLVLRRHHRTRLRLGRYFGPSWSSTLDQRLLLDPAGLRFFTDDGMVLDYPRPSHDEPVLPVEGPRWPLTWDSTRRGPLTVRNPETGHTWTFAPVAGHPETELPLVGVSDRNGNQIAIEHDGQGQPAMVRHSGGYHIGVTCHEGRILALRLLSAPDSPALARYAYDDRGNLTEVCDASGSPMRLGYDDQGRVSEWRDRNGFGYAYHYDEQSRCVGTTGPDGYLSSHVTYDTEHLRTVFTDSLGRTSVYQFDDSFRLESETDPLGHTVRHRYDRYDRPLEVTDSLGRSTRYAYDDQGRLTRLTRPDGSTVRTEYGELGLPVTIIQPNGEVWRQEYDAAGNRTLLVAPDGRQTAYRYDASGGLRSIVNPEGQTTTVRCDDAGLPVFLAGPEGNELRCVRDGFGRPSVIEDRTGARTVTEWNASGRPLRVVDAQGGVQTYTWDDEGNCLSWTDQDGASVHFEYGPFDLPIARTDPDGSRTLFERDTELRLTRVTNDQGRQWNYTYDAAGRLIHESDFYGREVRYELDAAGQVIRRTNSLGQFVAFHHDALGNVVEKTVDGATTVFTRDAAGRVVRAVGPHGELEIERDPFGRVVSEAVNGKAVHTSYDAAGRVVFRRTPAGHESHWSYDQAGLPREAVIAGQTVTFERDAAWRETHRRFAAGALTLESEWDAAGQLVERTVLRAGTPVRRRSYTYRPSGNLTAVGDPLTGHTTDYQLDPAGRVTDVLSAGHREKYRYAPPDDARGAADYTAFPAGRRERVNGVHHTYDAAGRVVARRQKRLSRTPDTWQYEWDGEDRLTQVTTPDGTRWRYLYDPFGRRLAKQRLTDDGRVAEETRFVWAETTLVEQTTVHGDTSSRTLSWDYDGTVPLTQTEISDDENDRRFFAIVTDLVGTPTELYDEAGGKVWERNASLWGAPLGDAPGTGSVDIPLDFPGQYRDWETGWHYNVLRYYDPLTACYVSPDPLGLAAGPDDYAYVPNPLTWLDPLGLAACPIIADNSLLVQAMRGHTGALAEVTGRQVHVTPNQLHEFLNVTSGLNARRNFLATHDIQVITGQAARDIVAHPEFRTVFDAIARTHGRPDAALVAFAHASGMQAVTMERRLTNFVTQSLNLPGIDLSNALRRVI</sequence>
<evidence type="ECO:0000313" key="9">
    <source>
        <dbReference type="Proteomes" id="UP000278673"/>
    </source>
</evidence>
<dbReference type="InterPro" id="IPR031325">
    <property type="entry name" value="RHS_repeat"/>
</dbReference>
<dbReference type="NCBIfam" id="TIGR01643">
    <property type="entry name" value="YD_repeat_2x"/>
    <property type="match status" value="9"/>
</dbReference>
<dbReference type="NCBIfam" id="TIGR03696">
    <property type="entry name" value="Rhs_assc_core"/>
    <property type="match status" value="1"/>
</dbReference>
<keyword evidence="4" id="KW-0472">Membrane</keyword>
<dbReference type="PANTHER" id="PTHR32305:SF15">
    <property type="entry name" value="PROTEIN RHSA-RELATED"/>
    <property type="match status" value="1"/>
</dbReference>
<dbReference type="Pfam" id="PF20148">
    <property type="entry name" value="DUF6531"/>
    <property type="match status" value="1"/>
</dbReference>
<dbReference type="Gene3D" id="1.10.287.1060">
    <property type="entry name" value="ESAT-6-like"/>
    <property type="match status" value="1"/>
</dbReference>
<dbReference type="PANTHER" id="PTHR32305">
    <property type="match status" value="1"/>
</dbReference>
<reference evidence="8 9" key="1">
    <citation type="submission" date="2018-10" db="EMBL/GenBank/DDBJ databases">
        <title>Isolation, diversity and antifungal activity of actinobacteria from wheat.</title>
        <authorList>
            <person name="Han C."/>
        </authorList>
    </citation>
    <scope>NUCLEOTIDE SEQUENCE [LARGE SCALE GENOMIC DNA]</scope>
    <source>
        <strain evidence="8 9">NEAU-YY642</strain>
    </source>
</reference>
<dbReference type="InterPro" id="IPR050708">
    <property type="entry name" value="T6SS_VgrG/RHS"/>
</dbReference>
<dbReference type="SUPFAM" id="SSF158414">
    <property type="entry name" value="HP0062-like"/>
    <property type="match status" value="1"/>
</dbReference>
<dbReference type="Gene3D" id="2.180.10.10">
    <property type="entry name" value="RHS repeat-associated core"/>
    <property type="match status" value="3"/>
</dbReference>
<evidence type="ECO:0000259" key="7">
    <source>
        <dbReference type="Pfam" id="PF25023"/>
    </source>
</evidence>
<feature type="domain" description="Teneurin-like YD-shell" evidence="7">
    <location>
        <begin position="1025"/>
        <end position="1323"/>
    </location>
</feature>
<feature type="transmembrane region" description="Helical" evidence="4">
    <location>
        <begin position="237"/>
        <end position="265"/>
    </location>
</feature>
<accession>A0A3M2LUY9</accession>
<dbReference type="InterPro" id="IPR049082">
    <property type="entry name" value="T7SS_signal"/>
</dbReference>
<feature type="domain" description="DUF6531" evidence="5">
    <location>
        <begin position="343"/>
        <end position="414"/>
    </location>
</feature>
<feature type="region of interest" description="Disordered" evidence="3">
    <location>
        <begin position="126"/>
        <end position="149"/>
    </location>
</feature>
<evidence type="ECO:0000256" key="4">
    <source>
        <dbReference type="SAM" id="Phobius"/>
    </source>
</evidence>
<comment type="caution">
    <text evidence="8">The sequence shown here is derived from an EMBL/GenBank/DDBJ whole genome shotgun (WGS) entry which is preliminary data.</text>
</comment>
<organism evidence="8 9">
    <name type="scientific">Streptomyces triticirhizae</name>
    <dbReference type="NCBI Taxonomy" id="2483353"/>
    <lineage>
        <taxon>Bacteria</taxon>
        <taxon>Bacillati</taxon>
        <taxon>Actinomycetota</taxon>
        <taxon>Actinomycetes</taxon>
        <taxon>Kitasatosporales</taxon>
        <taxon>Streptomycetaceae</taxon>
        <taxon>Streptomyces</taxon>
    </lineage>
</organism>
<evidence type="ECO:0000256" key="2">
    <source>
        <dbReference type="SAM" id="Coils"/>
    </source>
</evidence>
<keyword evidence="4" id="KW-0812">Transmembrane</keyword>
<feature type="domain" description="Teneurin-like YD-shell" evidence="7">
    <location>
        <begin position="611"/>
        <end position="735"/>
    </location>
</feature>
<keyword evidence="4" id="KW-1133">Transmembrane helix</keyword>
<dbReference type="SUPFAM" id="SSF69304">
    <property type="entry name" value="Tricorn protease N-terminal domain"/>
    <property type="match status" value="1"/>
</dbReference>
<evidence type="ECO:0000259" key="5">
    <source>
        <dbReference type="Pfam" id="PF20148"/>
    </source>
</evidence>
<dbReference type="InterPro" id="IPR045351">
    <property type="entry name" value="DUF6531"/>
</dbReference>
<evidence type="ECO:0000313" key="8">
    <source>
        <dbReference type="EMBL" id="RMI41319.1"/>
    </source>
</evidence>